<reference evidence="2 3" key="1">
    <citation type="journal article" date="2017" name="Front. Microbiol.">
        <title>Comparative Genomic Analysis of the Class Epsilonproteobacteria and Proposed Reclassification to Epsilonbacteraeota (phyl. nov.).</title>
        <authorList>
            <person name="Waite D.W."/>
            <person name="Vanwonterghem I."/>
            <person name="Rinke C."/>
            <person name="Parks D.H."/>
            <person name="Zhang Y."/>
            <person name="Takai K."/>
            <person name="Sievert S.M."/>
            <person name="Simon J."/>
            <person name="Campbell B.J."/>
            <person name="Hanson T.E."/>
            <person name="Woyke T."/>
            <person name="Klotz M.G."/>
            <person name="Hugenholtz P."/>
        </authorList>
    </citation>
    <scope>NUCLEOTIDE SEQUENCE [LARGE SCALE GENOMIC DNA]</scope>
    <source>
        <strain evidence="2">UBA12443</strain>
    </source>
</reference>
<dbReference type="AlphaFoldDB" id="A0A2D3WHU9"/>
<accession>A0A2D3WHU9</accession>
<dbReference type="RefSeq" id="WP_294894609.1">
    <property type="nucleotide sequence ID" value="NZ_DLUI01000093.1"/>
</dbReference>
<feature type="transmembrane region" description="Helical" evidence="1">
    <location>
        <begin position="146"/>
        <end position="171"/>
    </location>
</feature>
<feature type="transmembrane region" description="Helical" evidence="1">
    <location>
        <begin position="258"/>
        <end position="278"/>
    </location>
</feature>
<feature type="transmembrane region" description="Helical" evidence="1">
    <location>
        <begin position="183"/>
        <end position="204"/>
    </location>
</feature>
<dbReference type="Proteomes" id="UP000228859">
    <property type="component" value="Unassembled WGS sequence"/>
</dbReference>
<evidence type="ECO:0008006" key="4">
    <source>
        <dbReference type="Google" id="ProtNLM"/>
    </source>
</evidence>
<keyword evidence="1" id="KW-1133">Transmembrane helix</keyword>
<gene>
    <name evidence="2" type="ORF">CFH83_06580</name>
</gene>
<comment type="caution">
    <text evidence="2">The sequence shown here is derived from an EMBL/GenBank/DDBJ whole genome shotgun (WGS) entry which is preliminary data.</text>
</comment>
<feature type="transmembrane region" description="Helical" evidence="1">
    <location>
        <begin position="231"/>
        <end position="252"/>
    </location>
</feature>
<organism evidence="2 3">
    <name type="scientific">Sulfuricurvum kujiense</name>
    <dbReference type="NCBI Taxonomy" id="148813"/>
    <lineage>
        <taxon>Bacteria</taxon>
        <taxon>Pseudomonadati</taxon>
        <taxon>Campylobacterota</taxon>
        <taxon>Epsilonproteobacteria</taxon>
        <taxon>Campylobacterales</taxon>
        <taxon>Sulfurimonadaceae</taxon>
        <taxon>Sulfuricurvum</taxon>
    </lineage>
</organism>
<evidence type="ECO:0000313" key="2">
    <source>
        <dbReference type="EMBL" id="DAB38317.1"/>
    </source>
</evidence>
<dbReference type="EMBL" id="DLUI01000093">
    <property type="protein sequence ID" value="DAB38317.1"/>
    <property type="molecule type" value="Genomic_DNA"/>
</dbReference>
<name>A0A2D3WHU9_9BACT</name>
<keyword evidence="1" id="KW-0812">Transmembrane</keyword>
<evidence type="ECO:0000256" key="1">
    <source>
        <dbReference type="SAM" id="Phobius"/>
    </source>
</evidence>
<evidence type="ECO:0000313" key="3">
    <source>
        <dbReference type="Proteomes" id="UP000228859"/>
    </source>
</evidence>
<sequence length="286" mass="32908">MKRIISIYTEHKNSVQYYLRTTMESFHPISNDAKDMRRFFESEKAAEVLYSVNDSFIQYTPSFGRNYIDDDRNGTDKSFYFKWVSFAEEAIHISNPYLHHVTGLPTLTAVKRENNHYLVADFDMLKLLEELRLIEHNSAYEQINRFVMGAGGLLLGLVSIYLIFYGAYIFYHMLISPYSGDAVMHEIFTSIISITIGLAIYDLAKTLIENEVLFKTFNYGNDLQNKTLSKFLTSIIIALSIESLMAVFKIVLDDYGKLINAFYLIIGVTLLIVGTGIYNHLSRQNK</sequence>
<proteinExistence type="predicted"/>
<keyword evidence="1" id="KW-0472">Membrane</keyword>
<protein>
    <recommendedName>
        <fullName evidence="4">General glycosylation pathway protein</fullName>
    </recommendedName>
</protein>